<dbReference type="EC" id="2.4.2.8" evidence="2"/>
<dbReference type="GO" id="GO:0004422">
    <property type="term" value="F:hypoxanthine phosphoribosyltransferase activity"/>
    <property type="evidence" value="ECO:0007669"/>
    <property type="project" value="TreeGrafter"/>
</dbReference>
<dbReference type="GO" id="GO:0005829">
    <property type="term" value="C:cytosol"/>
    <property type="evidence" value="ECO:0007669"/>
    <property type="project" value="TreeGrafter"/>
</dbReference>
<keyword evidence="2" id="KW-0808">Transferase</keyword>
<dbReference type="Pfam" id="PF00156">
    <property type="entry name" value="Pribosyltran"/>
    <property type="match status" value="1"/>
</dbReference>
<proteinExistence type="predicted"/>
<dbReference type="GO" id="GO:0000287">
    <property type="term" value="F:magnesium ion binding"/>
    <property type="evidence" value="ECO:0007669"/>
    <property type="project" value="TreeGrafter"/>
</dbReference>
<accession>A0A1J5SIS7</accession>
<gene>
    <name evidence="2" type="primary">hpt_6</name>
    <name evidence="2" type="ORF">GALL_178430</name>
</gene>
<dbReference type="InterPro" id="IPR050408">
    <property type="entry name" value="HGPRT"/>
</dbReference>
<organism evidence="2">
    <name type="scientific">mine drainage metagenome</name>
    <dbReference type="NCBI Taxonomy" id="410659"/>
    <lineage>
        <taxon>unclassified sequences</taxon>
        <taxon>metagenomes</taxon>
        <taxon>ecological metagenomes</taxon>
    </lineage>
</organism>
<dbReference type="GO" id="GO:0046100">
    <property type="term" value="P:hypoxanthine metabolic process"/>
    <property type="evidence" value="ECO:0007669"/>
    <property type="project" value="TreeGrafter"/>
</dbReference>
<feature type="domain" description="Phosphoribosyltransferase" evidence="1">
    <location>
        <begin position="16"/>
        <end position="164"/>
    </location>
</feature>
<dbReference type="AlphaFoldDB" id="A0A1J5SIS7"/>
<name>A0A1J5SIS7_9ZZZZ</name>
<reference evidence="2" key="1">
    <citation type="submission" date="2016-10" db="EMBL/GenBank/DDBJ databases">
        <title>Sequence of Gallionella enrichment culture.</title>
        <authorList>
            <person name="Poehlein A."/>
            <person name="Muehling M."/>
            <person name="Daniel R."/>
        </authorList>
    </citation>
    <scope>NUCLEOTIDE SEQUENCE</scope>
</reference>
<dbReference type="Gene3D" id="3.40.50.2020">
    <property type="match status" value="1"/>
</dbReference>
<dbReference type="CDD" id="cd06223">
    <property type="entry name" value="PRTases_typeI"/>
    <property type="match status" value="1"/>
</dbReference>
<evidence type="ECO:0000313" key="2">
    <source>
        <dbReference type="EMBL" id="OIR00022.1"/>
    </source>
</evidence>
<dbReference type="GO" id="GO:0006178">
    <property type="term" value="P:guanine salvage"/>
    <property type="evidence" value="ECO:0007669"/>
    <property type="project" value="TreeGrafter"/>
</dbReference>
<comment type="caution">
    <text evidence="2">The sequence shown here is derived from an EMBL/GenBank/DDBJ whole genome shotgun (WGS) entry which is preliminary data.</text>
</comment>
<keyword evidence="2" id="KW-0328">Glycosyltransferase</keyword>
<dbReference type="EMBL" id="MLJW01000099">
    <property type="protein sequence ID" value="OIR00022.1"/>
    <property type="molecule type" value="Genomic_DNA"/>
</dbReference>
<dbReference type="PANTHER" id="PTHR43340:SF1">
    <property type="entry name" value="HYPOXANTHINE PHOSPHORIBOSYLTRANSFERASE"/>
    <property type="match status" value="1"/>
</dbReference>
<dbReference type="NCBIfam" id="NF006605">
    <property type="entry name" value="PRK09162.1"/>
    <property type="match status" value="1"/>
</dbReference>
<dbReference type="SUPFAM" id="SSF53271">
    <property type="entry name" value="PRTase-like"/>
    <property type="match status" value="1"/>
</dbReference>
<dbReference type="GO" id="GO:0032264">
    <property type="term" value="P:IMP salvage"/>
    <property type="evidence" value="ECO:0007669"/>
    <property type="project" value="TreeGrafter"/>
</dbReference>
<dbReference type="InterPro" id="IPR000836">
    <property type="entry name" value="PRTase_dom"/>
</dbReference>
<dbReference type="PANTHER" id="PTHR43340">
    <property type="entry name" value="HYPOXANTHINE-GUANINE PHOSPHORIBOSYLTRANSFERASE"/>
    <property type="match status" value="1"/>
</dbReference>
<sequence length="180" mass="19744">MHTANPQQLLEQAQLIHTSEAVEAAITRLSHELTEALADACPIIICVMGGGIVFAGQLLTQLKFALEVDYVHASRYQNKTVGKTLTWKALPKLDLTNRTVLLVDDILDEGITLLAIQEKCLELGAKKVLSAVLIEKQLDHVKPITADFVGLEVPNRYVFGYGMDAYGWGRNLSAIYALPS</sequence>
<dbReference type="InterPro" id="IPR029057">
    <property type="entry name" value="PRTase-like"/>
</dbReference>
<protein>
    <submittedName>
        <fullName evidence="2">Hypoxanthine phosphoribosyltransferase</fullName>
        <ecNumber evidence="2">2.4.2.8</ecNumber>
    </submittedName>
</protein>
<dbReference type="GO" id="GO:0032263">
    <property type="term" value="P:GMP salvage"/>
    <property type="evidence" value="ECO:0007669"/>
    <property type="project" value="TreeGrafter"/>
</dbReference>
<evidence type="ECO:0000259" key="1">
    <source>
        <dbReference type="Pfam" id="PF00156"/>
    </source>
</evidence>